<dbReference type="InterPro" id="IPR052929">
    <property type="entry name" value="RNase_H-like_EbsB-rel"/>
</dbReference>
<protein>
    <submittedName>
        <fullName evidence="3">Putative ribonuclease H-like domain, reverse transcriptase zinc-binding domain-containing protein</fullName>
    </submittedName>
</protein>
<dbReference type="Pfam" id="PF13456">
    <property type="entry name" value="RVT_3"/>
    <property type="match status" value="1"/>
</dbReference>
<dbReference type="Gene3D" id="3.30.420.10">
    <property type="entry name" value="Ribonuclease H-like superfamily/Ribonuclease H"/>
    <property type="match status" value="1"/>
</dbReference>
<evidence type="ECO:0000259" key="1">
    <source>
        <dbReference type="Pfam" id="PF13456"/>
    </source>
</evidence>
<gene>
    <name evidence="3" type="ORF">MtrunA17_Chr7g0231251</name>
</gene>
<dbReference type="GO" id="GO:0003964">
    <property type="term" value="F:RNA-directed DNA polymerase activity"/>
    <property type="evidence" value="ECO:0007669"/>
    <property type="project" value="UniProtKB-KW"/>
</dbReference>
<feature type="domain" description="RNase H type-1" evidence="1">
    <location>
        <begin position="345"/>
        <end position="465"/>
    </location>
</feature>
<dbReference type="SUPFAM" id="SSF53098">
    <property type="entry name" value="Ribonuclease H-like"/>
    <property type="match status" value="1"/>
</dbReference>
<dbReference type="Proteomes" id="UP000265566">
    <property type="component" value="Chromosome 7"/>
</dbReference>
<reference evidence="4" key="1">
    <citation type="journal article" date="2018" name="Nat. Plants">
        <title>Whole-genome landscape of Medicago truncatula symbiotic genes.</title>
        <authorList>
            <person name="Pecrix Y."/>
            <person name="Staton S.E."/>
            <person name="Sallet E."/>
            <person name="Lelandais-Briere C."/>
            <person name="Moreau S."/>
            <person name="Carrere S."/>
            <person name="Blein T."/>
            <person name="Jardinaud M.F."/>
            <person name="Latrasse D."/>
            <person name="Zouine M."/>
            <person name="Zahm M."/>
            <person name="Kreplak J."/>
            <person name="Mayjonade B."/>
            <person name="Satge C."/>
            <person name="Perez M."/>
            <person name="Cauet S."/>
            <person name="Marande W."/>
            <person name="Chantry-Darmon C."/>
            <person name="Lopez-Roques C."/>
            <person name="Bouchez O."/>
            <person name="Berard A."/>
            <person name="Debelle F."/>
            <person name="Munos S."/>
            <person name="Bendahmane A."/>
            <person name="Berges H."/>
            <person name="Niebel A."/>
            <person name="Buitink J."/>
            <person name="Frugier F."/>
            <person name="Benhamed M."/>
            <person name="Crespi M."/>
            <person name="Gouzy J."/>
            <person name="Gamas P."/>
        </authorList>
    </citation>
    <scope>NUCLEOTIDE SEQUENCE [LARGE SCALE GENOMIC DNA]</scope>
    <source>
        <strain evidence="4">cv. Jemalong A17</strain>
    </source>
</reference>
<dbReference type="InterPro" id="IPR036397">
    <property type="entry name" value="RNaseH_sf"/>
</dbReference>
<dbReference type="Gramene" id="rna39783">
    <property type="protein sequence ID" value="RHN45442.1"/>
    <property type="gene ID" value="gene39783"/>
</dbReference>
<dbReference type="EMBL" id="PSQE01000007">
    <property type="protein sequence ID" value="RHN45442.1"/>
    <property type="molecule type" value="Genomic_DNA"/>
</dbReference>
<dbReference type="PANTHER" id="PTHR47074">
    <property type="entry name" value="BNAC02G40300D PROTEIN"/>
    <property type="match status" value="1"/>
</dbReference>
<accession>A0A396GWH0</accession>
<evidence type="ECO:0000259" key="2">
    <source>
        <dbReference type="Pfam" id="PF13966"/>
    </source>
</evidence>
<evidence type="ECO:0000313" key="4">
    <source>
        <dbReference type="Proteomes" id="UP000265566"/>
    </source>
</evidence>
<sequence length="491" mass="57121">MLGKQGWRLLTNQDTIVARIYKAKYFPKTNFLGACLGHNPSYIWRSIIASQVLVRGGQRWRIGNGKSIAIWTDPWLREDGNSYVSSEKVQGTESMKVADLMDINGASWNWKLIAGIFNEQDREAISKLVLLNRDRDDKLIWKFNNQGNYTVKSAYRYAMETLVDNEEYRVPGDCTRMWKMKIPQRIKVFLWRALRGVLPTRMRLQDKGVPCTDSYPFCETNYENDWHIFIGSEAKKVWRTAGLWQLIKDTVDAAASFADCFFSLLCRLSSAESMDVTVMLWCLWRCRNDKVWDGELKPINIAIQLSREELFQWQEVRKRSAEPVQNQQQQVAIWQPPDEKFVKCNVDAAMFEEQNYFGIGMCIRNHRGMFVKAAAIWYEGKPLPREAEAVGLRDFISWLGRLGLSKVLIELDCKLVVDSIFDRNSNQAEFGIISECRSCLKHYPNFKISFVRRQANFVAHTLARASRLNARHQEFDLIPFYIETIVRNEII</sequence>
<dbReference type="InterPro" id="IPR044730">
    <property type="entry name" value="RNase_H-like_dom_plant"/>
</dbReference>
<keyword evidence="3" id="KW-0548">Nucleotidyltransferase</keyword>
<name>A0A396GWH0_MEDTR</name>
<evidence type="ECO:0000313" key="3">
    <source>
        <dbReference type="EMBL" id="RHN45442.1"/>
    </source>
</evidence>
<organism evidence="3 4">
    <name type="scientific">Medicago truncatula</name>
    <name type="common">Barrel medic</name>
    <name type="synonym">Medicago tribuloides</name>
    <dbReference type="NCBI Taxonomy" id="3880"/>
    <lineage>
        <taxon>Eukaryota</taxon>
        <taxon>Viridiplantae</taxon>
        <taxon>Streptophyta</taxon>
        <taxon>Embryophyta</taxon>
        <taxon>Tracheophyta</taxon>
        <taxon>Spermatophyta</taxon>
        <taxon>Magnoliopsida</taxon>
        <taxon>eudicotyledons</taxon>
        <taxon>Gunneridae</taxon>
        <taxon>Pentapetalae</taxon>
        <taxon>rosids</taxon>
        <taxon>fabids</taxon>
        <taxon>Fabales</taxon>
        <taxon>Fabaceae</taxon>
        <taxon>Papilionoideae</taxon>
        <taxon>50 kb inversion clade</taxon>
        <taxon>NPAAA clade</taxon>
        <taxon>Hologalegina</taxon>
        <taxon>IRL clade</taxon>
        <taxon>Trifolieae</taxon>
        <taxon>Medicago</taxon>
    </lineage>
</organism>
<dbReference type="PANTHER" id="PTHR47074:SF72">
    <property type="entry name" value="RNASE H TYPE-1 DOMAIN-CONTAINING PROTEIN"/>
    <property type="match status" value="1"/>
</dbReference>
<keyword evidence="3" id="KW-0808">Transferase</keyword>
<feature type="domain" description="Reverse transcriptase zinc-binding" evidence="2">
    <location>
        <begin position="149"/>
        <end position="238"/>
    </location>
</feature>
<dbReference type="InterPro" id="IPR012337">
    <property type="entry name" value="RNaseH-like_sf"/>
</dbReference>
<dbReference type="InterPro" id="IPR002156">
    <property type="entry name" value="RNaseH_domain"/>
</dbReference>
<dbReference type="CDD" id="cd06222">
    <property type="entry name" value="RNase_H_like"/>
    <property type="match status" value="1"/>
</dbReference>
<dbReference type="GO" id="GO:0004523">
    <property type="term" value="F:RNA-DNA hybrid ribonuclease activity"/>
    <property type="evidence" value="ECO:0007669"/>
    <property type="project" value="InterPro"/>
</dbReference>
<comment type="caution">
    <text evidence="3">The sequence shown here is derived from an EMBL/GenBank/DDBJ whole genome shotgun (WGS) entry which is preliminary data.</text>
</comment>
<dbReference type="InterPro" id="IPR026960">
    <property type="entry name" value="RVT-Znf"/>
</dbReference>
<dbReference type="AlphaFoldDB" id="A0A396GWH0"/>
<proteinExistence type="predicted"/>
<dbReference type="GO" id="GO:0003676">
    <property type="term" value="F:nucleic acid binding"/>
    <property type="evidence" value="ECO:0007669"/>
    <property type="project" value="InterPro"/>
</dbReference>
<dbReference type="Pfam" id="PF13966">
    <property type="entry name" value="zf-RVT"/>
    <property type="match status" value="1"/>
</dbReference>
<keyword evidence="3" id="KW-0695">RNA-directed DNA polymerase</keyword>